<dbReference type="SUPFAM" id="SSF46565">
    <property type="entry name" value="Chaperone J-domain"/>
    <property type="match status" value="1"/>
</dbReference>
<dbReference type="CDD" id="cd06257">
    <property type="entry name" value="DnaJ"/>
    <property type="match status" value="1"/>
</dbReference>
<dbReference type="AlphaFoldDB" id="A0AAV8TMW7"/>
<dbReference type="InterPro" id="IPR001623">
    <property type="entry name" value="DnaJ_domain"/>
</dbReference>
<dbReference type="Proteomes" id="UP001159364">
    <property type="component" value="Linkage Group LG04"/>
</dbReference>
<keyword evidence="3" id="KW-1185">Reference proteome</keyword>
<dbReference type="PRINTS" id="PR00625">
    <property type="entry name" value="JDOMAIN"/>
</dbReference>
<proteinExistence type="predicted"/>
<protein>
    <recommendedName>
        <fullName evidence="1">J domain-containing protein</fullName>
    </recommendedName>
</protein>
<dbReference type="Pfam" id="PF00226">
    <property type="entry name" value="DnaJ"/>
    <property type="match status" value="1"/>
</dbReference>
<dbReference type="InterPro" id="IPR036869">
    <property type="entry name" value="J_dom_sf"/>
</dbReference>
<accession>A0AAV8TMW7</accession>
<feature type="domain" description="J" evidence="1">
    <location>
        <begin position="6"/>
        <end position="71"/>
    </location>
</feature>
<dbReference type="SMART" id="SM00271">
    <property type="entry name" value="DnaJ"/>
    <property type="match status" value="1"/>
</dbReference>
<dbReference type="PROSITE" id="PS50076">
    <property type="entry name" value="DNAJ_2"/>
    <property type="match status" value="1"/>
</dbReference>
<dbReference type="InterPro" id="IPR026894">
    <property type="entry name" value="DnaJ_X"/>
</dbReference>
<comment type="caution">
    <text evidence="2">The sequence shown here is derived from an EMBL/GenBank/DDBJ whole genome shotgun (WGS) entry which is preliminary data.</text>
</comment>
<organism evidence="2 3">
    <name type="scientific">Erythroxylum novogranatense</name>
    <dbReference type="NCBI Taxonomy" id="1862640"/>
    <lineage>
        <taxon>Eukaryota</taxon>
        <taxon>Viridiplantae</taxon>
        <taxon>Streptophyta</taxon>
        <taxon>Embryophyta</taxon>
        <taxon>Tracheophyta</taxon>
        <taxon>Spermatophyta</taxon>
        <taxon>Magnoliopsida</taxon>
        <taxon>eudicotyledons</taxon>
        <taxon>Gunneridae</taxon>
        <taxon>Pentapetalae</taxon>
        <taxon>rosids</taxon>
        <taxon>fabids</taxon>
        <taxon>Malpighiales</taxon>
        <taxon>Erythroxylaceae</taxon>
        <taxon>Erythroxylum</taxon>
    </lineage>
</organism>
<evidence type="ECO:0000313" key="2">
    <source>
        <dbReference type="EMBL" id="KAJ8767264.1"/>
    </source>
</evidence>
<dbReference type="EMBL" id="JAIWQS010000004">
    <property type="protein sequence ID" value="KAJ8767264.1"/>
    <property type="molecule type" value="Genomic_DNA"/>
</dbReference>
<dbReference type="Pfam" id="PF14308">
    <property type="entry name" value="DnaJ-X"/>
    <property type="match status" value="1"/>
</dbReference>
<name>A0AAV8TMW7_9ROSI</name>
<sequence length="344" mass="38987">MVKDTAYYDLLGINVDASTEEIKKAYYLKARIVHPDKNPGDPKAADNFQKLAEAYQVLSDSVERKEYDKYGKEEVRQDAMVDPAAAFGMIFGGEYFEDYVGQCPLGSSSSIEIEDDSPDTEIHTRKVKEKIKAMQKEREEKLITTLKNHLDPFVEGQVGEFVEWAISEAKCLSKPAFGEGMLHAIGYIYTRRAAKELAKGKMYMKVPFFAEWVRDKGHQIKAQAMSASGAVSLIQMQEEMNILKLAENDEESLQKFIEERKDAILWSLWQINVFDIENTLSHVCQAVLRDPSVSRDVLRLRAKALKKLGIIFQGAKAAYSRENSLRHEDGKKLQATSSLQWTDA</sequence>
<dbReference type="PROSITE" id="PS00636">
    <property type="entry name" value="DNAJ_1"/>
    <property type="match status" value="1"/>
</dbReference>
<evidence type="ECO:0000259" key="1">
    <source>
        <dbReference type="PROSITE" id="PS50076"/>
    </source>
</evidence>
<dbReference type="Gene3D" id="1.10.287.110">
    <property type="entry name" value="DnaJ domain"/>
    <property type="match status" value="1"/>
</dbReference>
<dbReference type="InterPro" id="IPR018253">
    <property type="entry name" value="DnaJ_domain_CS"/>
</dbReference>
<reference evidence="2 3" key="1">
    <citation type="submission" date="2021-09" db="EMBL/GenBank/DDBJ databases">
        <title>Genomic insights and catalytic innovation underlie evolution of tropane alkaloids biosynthesis.</title>
        <authorList>
            <person name="Wang Y.-J."/>
            <person name="Tian T."/>
            <person name="Huang J.-P."/>
            <person name="Huang S.-X."/>
        </authorList>
    </citation>
    <scope>NUCLEOTIDE SEQUENCE [LARGE SCALE GENOMIC DNA]</scope>
    <source>
        <strain evidence="2">KIB-2018</strain>
        <tissue evidence="2">Leaf</tissue>
    </source>
</reference>
<evidence type="ECO:0000313" key="3">
    <source>
        <dbReference type="Proteomes" id="UP001159364"/>
    </source>
</evidence>
<dbReference type="PANTHER" id="PTHR44094">
    <property type="entry name" value="DNAJ HEAT SHOCK N-TERMINAL DOMAIN-CONTAINING PROTEIN"/>
    <property type="match status" value="1"/>
</dbReference>
<dbReference type="PANTHER" id="PTHR44094:SF8">
    <property type="entry name" value="DNAJ HEAT SHOCK N-TERMINAL DOMAIN-CONTAINING PROTEIN-RELATED"/>
    <property type="match status" value="1"/>
</dbReference>
<dbReference type="InterPro" id="IPR052423">
    <property type="entry name" value="EMIR"/>
</dbReference>
<gene>
    <name evidence="2" type="ORF">K2173_013661</name>
</gene>